<evidence type="ECO:0000256" key="1">
    <source>
        <dbReference type="SAM" id="MobiDB-lite"/>
    </source>
</evidence>
<dbReference type="EMBL" id="LSYV01000012">
    <property type="protein sequence ID" value="KXZ51750.1"/>
    <property type="molecule type" value="Genomic_DNA"/>
</dbReference>
<feature type="compositionally biased region" description="Polar residues" evidence="1">
    <location>
        <begin position="587"/>
        <end position="604"/>
    </location>
</feature>
<protein>
    <recommendedName>
        <fullName evidence="2">PH domain-containing protein</fullName>
    </recommendedName>
</protein>
<feature type="region of interest" description="Disordered" evidence="1">
    <location>
        <begin position="194"/>
        <end position="609"/>
    </location>
</feature>
<dbReference type="InterPro" id="IPR011993">
    <property type="entry name" value="PH-like_dom_sf"/>
</dbReference>
<dbReference type="OrthoDB" id="552415at2759"/>
<gene>
    <name evidence="3" type="ORF">GPECTOR_11g196</name>
</gene>
<evidence type="ECO:0000259" key="2">
    <source>
        <dbReference type="PROSITE" id="PS50003"/>
    </source>
</evidence>
<feature type="compositionally biased region" description="Low complexity" evidence="1">
    <location>
        <begin position="357"/>
        <end position="372"/>
    </location>
</feature>
<feature type="compositionally biased region" description="Polar residues" evidence="1">
    <location>
        <begin position="509"/>
        <end position="518"/>
    </location>
</feature>
<feature type="compositionally biased region" description="Basic and acidic residues" evidence="1">
    <location>
        <begin position="313"/>
        <end position="347"/>
    </location>
</feature>
<feature type="compositionally biased region" description="Gly residues" evidence="1">
    <location>
        <begin position="297"/>
        <end position="311"/>
    </location>
</feature>
<feature type="region of interest" description="Disordered" evidence="1">
    <location>
        <begin position="1014"/>
        <end position="1048"/>
    </location>
</feature>
<feature type="compositionally biased region" description="Polar residues" evidence="1">
    <location>
        <begin position="538"/>
        <end position="555"/>
    </location>
</feature>
<evidence type="ECO:0000313" key="3">
    <source>
        <dbReference type="EMBL" id="KXZ51750.1"/>
    </source>
</evidence>
<feature type="compositionally biased region" description="Polar residues" evidence="1">
    <location>
        <begin position="1017"/>
        <end position="1039"/>
    </location>
</feature>
<feature type="compositionally biased region" description="Pro residues" evidence="1">
    <location>
        <begin position="857"/>
        <end position="893"/>
    </location>
</feature>
<feature type="compositionally biased region" description="Low complexity" evidence="1">
    <location>
        <begin position="894"/>
        <end position="907"/>
    </location>
</feature>
<name>A0A150GQX8_GONPE</name>
<feature type="region of interest" description="Disordered" evidence="1">
    <location>
        <begin position="852"/>
        <end position="919"/>
    </location>
</feature>
<feature type="compositionally biased region" description="Basic and acidic residues" evidence="1">
    <location>
        <begin position="468"/>
        <end position="478"/>
    </location>
</feature>
<proteinExistence type="predicted"/>
<evidence type="ECO:0000313" key="4">
    <source>
        <dbReference type="Proteomes" id="UP000075714"/>
    </source>
</evidence>
<feature type="region of interest" description="Disordered" evidence="1">
    <location>
        <begin position="678"/>
        <end position="720"/>
    </location>
</feature>
<organism evidence="3 4">
    <name type="scientific">Gonium pectorale</name>
    <name type="common">Green alga</name>
    <dbReference type="NCBI Taxonomy" id="33097"/>
    <lineage>
        <taxon>Eukaryota</taxon>
        <taxon>Viridiplantae</taxon>
        <taxon>Chlorophyta</taxon>
        <taxon>core chlorophytes</taxon>
        <taxon>Chlorophyceae</taxon>
        <taxon>CS clade</taxon>
        <taxon>Chlamydomonadales</taxon>
        <taxon>Volvocaceae</taxon>
        <taxon>Gonium</taxon>
    </lineage>
</organism>
<feature type="region of interest" description="Disordered" evidence="1">
    <location>
        <begin position="771"/>
        <end position="832"/>
    </location>
</feature>
<dbReference type="Gene3D" id="2.30.29.30">
    <property type="entry name" value="Pleckstrin-homology domain (PH domain)/Phosphotyrosine-binding domain (PTB)"/>
    <property type="match status" value="1"/>
</dbReference>
<feature type="domain" description="PH" evidence="2">
    <location>
        <begin position="1"/>
        <end position="99"/>
    </location>
</feature>
<dbReference type="AlphaFoldDB" id="A0A150GQX8"/>
<dbReference type="STRING" id="33097.A0A150GQX8"/>
<dbReference type="Proteomes" id="UP000075714">
    <property type="component" value="Unassembled WGS sequence"/>
</dbReference>
<accession>A0A150GQX8</accession>
<feature type="compositionally biased region" description="Basic and acidic residues" evidence="1">
    <location>
        <begin position="265"/>
        <end position="278"/>
    </location>
</feature>
<dbReference type="PROSITE" id="PS50003">
    <property type="entry name" value="PH_DOMAIN"/>
    <property type="match status" value="1"/>
</dbReference>
<dbReference type="Pfam" id="PF00169">
    <property type="entry name" value="PH"/>
    <property type="match status" value="1"/>
</dbReference>
<dbReference type="SMART" id="SM00233">
    <property type="entry name" value="PH"/>
    <property type="match status" value="1"/>
</dbReference>
<comment type="caution">
    <text evidence="3">The sequence shown here is derived from an EMBL/GenBank/DDBJ whole genome shotgun (WGS) entry which is preliminary data.</text>
</comment>
<feature type="compositionally biased region" description="Pro residues" evidence="1">
    <location>
        <begin position="685"/>
        <end position="695"/>
    </location>
</feature>
<dbReference type="SUPFAM" id="SSF50729">
    <property type="entry name" value="PH domain-like"/>
    <property type="match status" value="1"/>
</dbReference>
<dbReference type="InterPro" id="IPR001849">
    <property type="entry name" value="PH_domain"/>
</dbReference>
<feature type="compositionally biased region" description="Low complexity" evidence="1">
    <location>
        <begin position="799"/>
        <end position="826"/>
    </location>
</feature>
<keyword evidence="4" id="KW-1185">Reference proteome</keyword>
<sequence>MAAGSKSTSWKRRFFVLKGSNFFWFESQGAPKPRGFIPLEGAAVTCRTVVNRTGEKPHALYVQLPPEAFDTCSRQQLTVAAISEELQTLWYRALSQAAIPRPELLARLQQEGRLDEVVPSARNTAANAMPANGYHASMSFRASGASAAAAPPTAGAARGLDRRSRTPLLDEQYETGSAASYASEPVHATRHVTTSIAAQRHQPSKSEAYHVAPPRGGGGHSRSRGGHGRGTSPSRGGRVMFAAAEGDRAPLLGGGGDDGSTAGTRSDDIVGDHWDATPRRSPAASHYSAMRSSAQGADGGPNGGAGAGSRRGSGWEKGGRDSRAQRAYEDGDDGGAHYDGSDPRDARPSGAAHGSRRSSVSPGRRSGRSFAAEGGGGARRSAAPDSRYDGGSGGGGEYQRRSERRPSAGPGERSYRPSEAAPPAPRHGDGGGSSVSGSGSLLSAYLEQQAPLAASHHHRASGSTDEVVGDRVPRDRSRVHSSAAGGGKSSVRPSASGSGENGPGGAGHRSTSPNNVRGSVSWAPKHSVHADPRDGGTQLRSHALSVNSSGTSGSDAPSVASGHGASGAAAATSNRASASAAPRGSSRIPQSGSGELSHPDTVSDQSRKTPYDTAIVTQLSGLQHTVASVQAALVDMHQQQQQQQVAQMQQAQLQARITQQLQLQAAAAAAAAAEARTSAMMQGLSPPPPPPPPAPAQRAAAARSYDAYAHGGAATPPPVQGRALSASEMLQPPPASAAATESVVKAAAARDQERSVLVAMQQTLVRMLNEGRPEDADPSLPPPQSDPGGAWHGVHHGSTRGSAMGSSGSGREAWQQQQHQHQQHQQRPSWQPVVEAAAQGYGAALSGVSHDAAAYNAPPPPPSIKVAPPPPAPPPSQPPMPTHVMAPPTPPMPYNAAASSAPPAGQARPPPPPRSGDFHSELMDQIRNQAEFKFRNHVRRDSIAPVAAYHPSSPYYEPTGQVLAAAASMDARDRRQYSSAYGSVYEVPRAVPVMAEGQYPQEVREALARGMEDVRSRYTSASTVSAGAQQESGQASMRPSSVLHWQAQ</sequence>
<reference evidence="4" key="1">
    <citation type="journal article" date="2016" name="Nat. Commun.">
        <title>The Gonium pectorale genome demonstrates co-option of cell cycle regulation during the evolution of multicellularity.</title>
        <authorList>
            <person name="Hanschen E.R."/>
            <person name="Marriage T.N."/>
            <person name="Ferris P.J."/>
            <person name="Hamaji T."/>
            <person name="Toyoda A."/>
            <person name="Fujiyama A."/>
            <person name="Neme R."/>
            <person name="Noguchi H."/>
            <person name="Minakuchi Y."/>
            <person name="Suzuki M."/>
            <person name="Kawai-Toyooka H."/>
            <person name="Smith D.R."/>
            <person name="Sparks H."/>
            <person name="Anderson J."/>
            <person name="Bakaric R."/>
            <person name="Luria V."/>
            <person name="Karger A."/>
            <person name="Kirschner M.W."/>
            <person name="Durand P.M."/>
            <person name="Michod R.E."/>
            <person name="Nozaki H."/>
            <person name="Olson B.J."/>
        </authorList>
    </citation>
    <scope>NUCLEOTIDE SEQUENCE [LARGE SCALE GENOMIC DNA]</scope>
    <source>
        <strain evidence="4">NIES-2863</strain>
    </source>
</reference>
<feature type="compositionally biased region" description="Low complexity" evidence="1">
    <location>
        <begin position="556"/>
        <end position="586"/>
    </location>
</feature>